<dbReference type="PATRIC" id="fig|1653476.3.peg.1528"/>
<keyword evidence="2" id="KW-0949">S-adenosyl-L-methionine</keyword>
<keyword evidence="1" id="KW-0489">Methyltransferase</keyword>
<reference evidence="4 5" key="1">
    <citation type="journal article" date="2016" name="Int. J. Syst. Evol. Microbiol.">
        <title>Caldimicrobium thiodismutans sp. nov., a sulfur-disproportionating bacterium isolated from a hot spring, and emended description of the genus Caldimicrobium.</title>
        <authorList>
            <person name="Kojima H."/>
            <person name="Umezawa K."/>
            <person name="Fukui M."/>
        </authorList>
    </citation>
    <scope>NUCLEOTIDE SEQUENCE [LARGE SCALE GENOMIC DNA]</scope>
    <source>
        <strain evidence="4 5">TF1</strain>
    </source>
</reference>
<dbReference type="InterPro" id="IPR007848">
    <property type="entry name" value="Small_mtfrase_dom"/>
</dbReference>
<evidence type="ECO:0000259" key="3">
    <source>
        <dbReference type="Pfam" id="PF05175"/>
    </source>
</evidence>
<dbReference type="STRING" id="1653476.THC_1473"/>
<dbReference type="SUPFAM" id="SSF53335">
    <property type="entry name" value="S-adenosyl-L-methionine-dependent methyltransferases"/>
    <property type="match status" value="1"/>
</dbReference>
<dbReference type="PROSITE" id="PS01131">
    <property type="entry name" value="RRNA_A_DIMETH"/>
    <property type="match status" value="1"/>
</dbReference>
<dbReference type="Gene3D" id="3.40.50.150">
    <property type="entry name" value="Vaccinia Virus protein VP39"/>
    <property type="match status" value="1"/>
</dbReference>
<evidence type="ECO:0000313" key="5">
    <source>
        <dbReference type="Proteomes" id="UP000068196"/>
    </source>
</evidence>
<keyword evidence="1" id="KW-0808">Transferase</keyword>
<dbReference type="InterPro" id="IPR020596">
    <property type="entry name" value="rRNA_Ade_Mease_Trfase_CS"/>
</dbReference>
<dbReference type="GO" id="GO:0000179">
    <property type="term" value="F:rRNA (adenine-N6,N6-)-dimethyltransferase activity"/>
    <property type="evidence" value="ECO:0007669"/>
    <property type="project" value="InterPro"/>
</dbReference>
<dbReference type="PANTHER" id="PTHR47739:SF1">
    <property type="entry name" value="TRNA1(VAL) (ADENINE(37)-N6)-METHYLTRANSFERASE"/>
    <property type="match status" value="1"/>
</dbReference>
<proteinExistence type="predicted"/>
<protein>
    <recommendedName>
        <fullName evidence="3">Methyltransferase small domain-containing protein</fullName>
    </recommendedName>
</protein>
<dbReference type="GO" id="GO:0003676">
    <property type="term" value="F:nucleic acid binding"/>
    <property type="evidence" value="ECO:0007669"/>
    <property type="project" value="InterPro"/>
</dbReference>
<evidence type="ECO:0000256" key="1">
    <source>
        <dbReference type="ARBA" id="ARBA00022603"/>
    </source>
</evidence>
<dbReference type="InterPro" id="IPR029063">
    <property type="entry name" value="SAM-dependent_MTases_sf"/>
</dbReference>
<dbReference type="Proteomes" id="UP000068196">
    <property type="component" value="Chromosome"/>
</dbReference>
<gene>
    <name evidence="4" type="ORF">THC_1473</name>
</gene>
<feature type="domain" description="Methyltransferase small" evidence="3">
    <location>
        <begin position="44"/>
        <end position="139"/>
    </location>
</feature>
<reference evidence="5" key="2">
    <citation type="journal article" date="2016" name="Int. J. Syst. Evol. Microbiol.">
        <title>Caldimicrobium thiodismutans sp. nov., a sulfur-disproportionating bacterium isolated from a hot spring.</title>
        <authorList>
            <person name="Kojima H."/>
            <person name="Umezawa K."/>
            <person name="Fukui M."/>
        </authorList>
    </citation>
    <scope>NUCLEOTIDE SEQUENCE [LARGE SCALE GENOMIC DNA]</scope>
    <source>
        <strain evidence="5">TF1</strain>
    </source>
</reference>
<dbReference type="PROSITE" id="PS00092">
    <property type="entry name" value="N6_MTASE"/>
    <property type="match status" value="1"/>
</dbReference>
<accession>A0A0U5AYS4</accession>
<dbReference type="RefSeq" id="WP_068515475.1">
    <property type="nucleotide sequence ID" value="NZ_AP014945.1"/>
</dbReference>
<evidence type="ECO:0000313" key="4">
    <source>
        <dbReference type="EMBL" id="BAU23838.1"/>
    </source>
</evidence>
<dbReference type="KEGG" id="cthi:THC_1473"/>
<dbReference type="PANTHER" id="PTHR47739">
    <property type="entry name" value="TRNA1(VAL) (ADENINE(37)-N6)-METHYLTRANSFERASE"/>
    <property type="match status" value="1"/>
</dbReference>
<keyword evidence="5" id="KW-1185">Reference proteome</keyword>
<organism evidence="4 5">
    <name type="scientific">Caldimicrobium thiodismutans</name>
    <dbReference type="NCBI Taxonomy" id="1653476"/>
    <lineage>
        <taxon>Bacteria</taxon>
        <taxon>Pseudomonadati</taxon>
        <taxon>Thermodesulfobacteriota</taxon>
        <taxon>Thermodesulfobacteria</taxon>
        <taxon>Thermodesulfobacteriales</taxon>
        <taxon>Thermodesulfobacteriaceae</taxon>
        <taxon>Caldimicrobium</taxon>
    </lineage>
</organism>
<name>A0A0U5AYS4_9BACT</name>
<dbReference type="InterPro" id="IPR050210">
    <property type="entry name" value="tRNA_Adenine-N(6)_MTase"/>
</dbReference>
<dbReference type="Pfam" id="PF05175">
    <property type="entry name" value="MTS"/>
    <property type="match status" value="1"/>
</dbReference>
<sequence length="255" mass="29585">MCLKDTERNYQNNYTSALEETLFYKGTLKVFQPRQGYRFGIDALLLAHFLEIKKNERVLEVGAGTGIISFLVLIRFPQAKLFLLEIDPLYTEALKRGIQANQFEERTYALRGDITYPPFKANSFDVLFANPPYFRAGSGRTSPYFLENLARRETFTLKSFLKSCAKLLKNRGRFYAIFTASRLAEFLDLLREVKLEPKVLRLVHSYPGDEARLFLVKALKGVRQDLRILAPLYIYQGKNLDYTEEVKRFYGDLNT</sequence>
<dbReference type="CDD" id="cd02440">
    <property type="entry name" value="AdoMet_MTases"/>
    <property type="match status" value="1"/>
</dbReference>
<dbReference type="InterPro" id="IPR002052">
    <property type="entry name" value="DNA_methylase_N6_adenine_CS"/>
</dbReference>
<evidence type="ECO:0000256" key="2">
    <source>
        <dbReference type="ARBA" id="ARBA00022691"/>
    </source>
</evidence>
<dbReference type="EMBL" id="AP014945">
    <property type="protein sequence ID" value="BAU23838.1"/>
    <property type="molecule type" value="Genomic_DNA"/>
</dbReference>
<dbReference type="AlphaFoldDB" id="A0A0U5AYS4"/>